<dbReference type="InterPro" id="IPR036819">
    <property type="entry name" value="Subtilisin_inhibitor-like_sf"/>
</dbReference>
<reference evidence="10 11" key="1">
    <citation type="submission" date="2016-10" db="EMBL/GenBank/DDBJ databases">
        <authorList>
            <person name="de Groot N.N."/>
        </authorList>
    </citation>
    <scope>NUCLEOTIDE SEQUENCE [LARGE SCALE GENOMIC DNA]</scope>
    <source>
        <strain evidence="10 11">DSM 44993</strain>
    </source>
</reference>
<evidence type="ECO:0000256" key="1">
    <source>
        <dbReference type="ARBA" id="ARBA00004613"/>
    </source>
</evidence>
<evidence type="ECO:0000256" key="8">
    <source>
        <dbReference type="RuleBase" id="RU003471"/>
    </source>
</evidence>
<keyword evidence="4" id="KW-0964">Secreted</keyword>
<dbReference type="RefSeq" id="WP_091619308.1">
    <property type="nucleotide sequence ID" value="NZ_FOEF01000010.1"/>
</dbReference>
<proteinExistence type="inferred from homology"/>
<keyword evidence="5 8" id="KW-0646">Protease inhibitor</keyword>
<accession>A0A1H8Y0P4</accession>
<sequence length="130" mass="13468">MVFSSFAPIAACVLGLSGVVSPVSTVPISTVPGSMLQLSTHETSGRTAAASLTCRPTGGSHPERETACAALIAADGDFARIKPRLQRCTMLYAPVDVSAVGTWAGKPVSFRTTYPNRCTADAQSSSVFAF</sequence>
<dbReference type="SUPFAM" id="SSF55399">
    <property type="entry name" value="Subtilisin inhibitor"/>
    <property type="match status" value="1"/>
</dbReference>
<evidence type="ECO:0000259" key="9">
    <source>
        <dbReference type="Pfam" id="PF00720"/>
    </source>
</evidence>
<dbReference type="OrthoDB" id="4567948at2"/>
<dbReference type="InterPro" id="IPR000691">
    <property type="entry name" value="Prot_inh_I16_SSI"/>
</dbReference>
<evidence type="ECO:0000313" key="11">
    <source>
        <dbReference type="Proteomes" id="UP000198582"/>
    </source>
</evidence>
<keyword evidence="7" id="KW-1015">Disulfide bond</keyword>
<evidence type="ECO:0000256" key="3">
    <source>
        <dbReference type="ARBA" id="ARBA00011738"/>
    </source>
</evidence>
<evidence type="ECO:0000256" key="7">
    <source>
        <dbReference type="ARBA" id="ARBA00023157"/>
    </source>
</evidence>
<comment type="subunit">
    <text evidence="3">Homodimer.</text>
</comment>
<feature type="domain" description="Subtilisin inhibitor" evidence="9">
    <location>
        <begin position="34"/>
        <end position="116"/>
    </location>
</feature>
<dbReference type="EMBL" id="FOEF01000010">
    <property type="protein sequence ID" value="SEP45563.1"/>
    <property type="molecule type" value="Genomic_DNA"/>
</dbReference>
<dbReference type="PRINTS" id="PR00294">
    <property type="entry name" value="SSBTLNINHBTR"/>
</dbReference>
<gene>
    <name evidence="10" type="ORF">SAMN04489732_11067</name>
</gene>
<dbReference type="GO" id="GO:0005576">
    <property type="term" value="C:extracellular region"/>
    <property type="evidence" value="ECO:0007669"/>
    <property type="project" value="UniProtKB-SubCell"/>
</dbReference>
<dbReference type="AlphaFoldDB" id="A0A1H8Y0P4"/>
<protein>
    <submittedName>
        <fullName evidence="10">Subtilisin inhibitor-like</fullName>
    </submittedName>
</protein>
<comment type="similarity">
    <text evidence="2 8">Belongs to the protease inhibitor I16 (SSI) family.</text>
</comment>
<dbReference type="InterPro" id="IPR023549">
    <property type="entry name" value="Subtilisin_inhibitor"/>
</dbReference>
<organism evidence="10 11">
    <name type="scientific">Amycolatopsis saalfeldensis</name>
    <dbReference type="NCBI Taxonomy" id="394193"/>
    <lineage>
        <taxon>Bacteria</taxon>
        <taxon>Bacillati</taxon>
        <taxon>Actinomycetota</taxon>
        <taxon>Actinomycetes</taxon>
        <taxon>Pseudonocardiales</taxon>
        <taxon>Pseudonocardiaceae</taxon>
        <taxon>Amycolatopsis</taxon>
    </lineage>
</organism>
<dbReference type="Gene3D" id="3.30.350.10">
    <property type="entry name" value="Subtilisin inhibitor-like"/>
    <property type="match status" value="1"/>
</dbReference>
<name>A0A1H8Y0P4_9PSEU</name>
<evidence type="ECO:0000256" key="4">
    <source>
        <dbReference type="ARBA" id="ARBA00022525"/>
    </source>
</evidence>
<comment type="subcellular location">
    <subcellularLocation>
        <location evidence="1">Secreted</location>
    </subcellularLocation>
</comment>
<evidence type="ECO:0000256" key="2">
    <source>
        <dbReference type="ARBA" id="ARBA00010472"/>
    </source>
</evidence>
<evidence type="ECO:0000256" key="5">
    <source>
        <dbReference type="ARBA" id="ARBA00022690"/>
    </source>
</evidence>
<dbReference type="GO" id="GO:0004867">
    <property type="term" value="F:serine-type endopeptidase inhibitor activity"/>
    <property type="evidence" value="ECO:0007669"/>
    <property type="project" value="UniProtKB-KW"/>
</dbReference>
<dbReference type="Proteomes" id="UP000198582">
    <property type="component" value="Unassembled WGS sequence"/>
</dbReference>
<dbReference type="PROSITE" id="PS00999">
    <property type="entry name" value="SSI"/>
    <property type="match status" value="1"/>
</dbReference>
<dbReference type="InterPro" id="IPR020054">
    <property type="entry name" value="Prot_inh_SSI_I16_CS"/>
</dbReference>
<dbReference type="Pfam" id="PF00720">
    <property type="entry name" value="SSI"/>
    <property type="match status" value="1"/>
</dbReference>
<dbReference type="STRING" id="394193.SAMN04489732_11067"/>
<evidence type="ECO:0000256" key="6">
    <source>
        <dbReference type="ARBA" id="ARBA00022900"/>
    </source>
</evidence>
<keyword evidence="6 8" id="KW-0722">Serine protease inhibitor</keyword>
<keyword evidence="11" id="KW-1185">Reference proteome</keyword>
<evidence type="ECO:0000313" key="10">
    <source>
        <dbReference type="EMBL" id="SEP45563.1"/>
    </source>
</evidence>